<dbReference type="WBParaSite" id="PTRK_0001693500.1">
    <property type="protein sequence ID" value="PTRK_0001693500.1"/>
    <property type="gene ID" value="PTRK_0001693500"/>
</dbReference>
<name>A0A0N5A5F2_PARTI</name>
<keyword evidence="1" id="KW-1185">Reference proteome</keyword>
<evidence type="ECO:0000313" key="2">
    <source>
        <dbReference type="WBParaSite" id="PTRK_0001693500.1"/>
    </source>
</evidence>
<proteinExistence type="predicted"/>
<accession>A0A0N5A5F2</accession>
<organism evidence="1 2">
    <name type="scientific">Parastrongyloides trichosuri</name>
    <name type="common">Possum-specific nematode worm</name>
    <dbReference type="NCBI Taxonomy" id="131310"/>
    <lineage>
        <taxon>Eukaryota</taxon>
        <taxon>Metazoa</taxon>
        <taxon>Ecdysozoa</taxon>
        <taxon>Nematoda</taxon>
        <taxon>Chromadorea</taxon>
        <taxon>Rhabditida</taxon>
        <taxon>Tylenchina</taxon>
        <taxon>Panagrolaimomorpha</taxon>
        <taxon>Strongyloidoidea</taxon>
        <taxon>Strongyloididae</taxon>
        <taxon>Parastrongyloides</taxon>
    </lineage>
</organism>
<evidence type="ECO:0000313" key="1">
    <source>
        <dbReference type="Proteomes" id="UP000038045"/>
    </source>
</evidence>
<dbReference type="AlphaFoldDB" id="A0A0N5A5F2"/>
<dbReference type="Proteomes" id="UP000038045">
    <property type="component" value="Unplaced"/>
</dbReference>
<sequence length="185" mass="21906">MKPRKTYIDINFEERERQRIIQNILAIENEENIESDNECNDSGSTSLIFNCDEEKDEEKTINEIKLGDVVSMKSSNGKFDCFAIIANIFRVQGSHILYCQVYWLVPMVNIKDKEIFKIEDYKILPFKDDIFELKSFTFIQELPDNSPYKIKYALNGEIIEEDLKPKVKKFDWENTCFNFLEKDDK</sequence>
<reference evidence="2" key="1">
    <citation type="submission" date="2017-02" db="UniProtKB">
        <authorList>
            <consortium name="WormBaseParasite"/>
        </authorList>
    </citation>
    <scope>IDENTIFICATION</scope>
</reference>
<protein>
    <submittedName>
        <fullName evidence="2">BAH domain-containing protein</fullName>
    </submittedName>
</protein>
<dbReference type="STRING" id="131310.A0A0N5A5F2"/>